<feature type="transmembrane region" description="Helical" evidence="10">
    <location>
        <begin position="38"/>
        <end position="60"/>
    </location>
</feature>
<evidence type="ECO:0000256" key="4">
    <source>
        <dbReference type="ARBA" id="ARBA00022989"/>
    </source>
</evidence>
<gene>
    <name evidence="11" type="ORF">DFR28_104254</name>
</gene>
<keyword evidence="9" id="KW-0407">Ion channel</keyword>
<dbReference type="PANTHER" id="PTHR43427">
    <property type="entry name" value="CHLORIDE CHANNEL PROTEIN CLC-E"/>
    <property type="match status" value="1"/>
</dbReference>
<comment type="caution">
    <text evidence="11">The sequence shown here is derived from an EMBL/GenBank/DDBJ whole genome shotgun (WGS) entry which is preliminary data.</text>
</comment>
<evidence type="ECO:0000256" key="5">
    <source>
        <dbReference type="ARBA" id="ARBA00023065"/>
    </source>
</evidence>
<protein>
    <submittedName>
        <fullName evidence="11">CIC family chloride channel protein</fullName>
    </submittedName>
</protein>
<evidence type="ECO:0000256" key="8">
    <source>
        <dbReference type="ARBA" id="ARBA00023214"/>
    </source>
</evidence>
<evidence type="ECO:0000256" key="1">
    <source>
        <dbReference type="ARBA" id="ARBA00004141"/>
    </source>
</evidence>
<feature type="transmembrane region" description="Helical" evidence="10">
    <location>
        <begin position="322"/>
        <end position="344"/>
    </location>
</feature>
<sequence length="599" mass="63576">MPIQDRFNTFTAFVKRGYDRLLEAQQVRLAGHVEGLPMLALLGLVSGFVCGGIIILFRLVVEHGTAAVVPNGSIEGFDSLSPIARLALCIAGGLSVGLLLQLLKSRARDVGVVHVLERLDYHQGHLPLRNTVVQFIVASIALISGQSVGREGPSVHLGAAGGSLLGRLLRVPNNGVRILVGCGVAAAISAAFNTPLAGVIFAMEVVIMEYTVIGFTPVILAAVSSATLTRMLFGDDSAFTVPPMASGALIELPVIAMLGALVGCLAAAFIQLTLLTNSIFGSKPIWLRTLSAGIFTGLIAFFLPAIMGLGYETINGLIAAQFGLGLVLILVAAKLIATSVSIGLGMPAGIIGPTLFIGAAAGAAIGVAMGAFGWSTSSIGFYVILGMASMMAATLQAPLAALIYLLELTSSQTVILPGMTAVITASLVTRIVFGRSSIYRHLMLSRGLDYRNSPLSKALRRIGVASVMDRDILQQAGSISGLQAEELLKLEPRWILLNDPHNRLKPSILPATDLARHLNELQTNNAQWNKSPDYLDLYKIPAKRLDTASVTIVATLQEAHEKMQFEQCEVLYITGAHGESKRRIYGVVTREHIESSYRV</sequence>
<feature type="transmembrane region" description="Helical" evidence="10">
    <location>
        <begin position="350"/>
        <end position="372"/>
    </location>
</feature>
<keyword evidence="5" id="KW-0406">Ion transport</keyword>
<dbReference type="OrthoDB" id="9767361at2"/>
<dbReference type="CDD" id="cd00400">
    <property type="entry name" value="Voltage_gated_ClC"/>
    <property type="match status" value="1"/>
</dbReference>
<feature type="transmembrane region" description="Helical" evidence="10">
    <location>
        <begin position="379"/>
        <end position="406"/>
    </location>
</feature>
<keyword evidence="2" id="KW-0813">Transport</keyword>
<evidence type="ECO:0000256" key="2">
    <source>
        <dbReference type="ARBA" id="ARBA00022448"/>
    </source>
</evidence>
<keyword evidence="3 10" id="KW-0812">Transmembrane</keyword>
<feature type="transmembrane region" description="Helical" evidence="10">
    <location>
        <begin position="207"/>
        <end position="228"/>
    </location>
</feature>
<evidence type="ECO:0000256" key="9">
    <source>
        <dbReference type="ARBA" id="ARBA00023303"/>
    </source>
</evidence>
<feature type="transmembrane region" description="Helical" evidence="10">
    <location>
        <begin position="249"/>
        <end position="270"/>
    </location>
</feature>
<accession>A0A395JI23</accession>
<feature type="transmembrane region" description="Helical" evidence="10">
    <location>
        <begin position="290"/>
        <end position="310"/>
    </location>
</feature>
<evidence type="ECO:0000256" key="6">
    <source>
        <dbReference type="ARBA" id="ARBA00023136"/>
    </source>
</evidence>
<keyword evidence="6 10" id="KW-0472">Membrane</keyword>
<dbReference type="PRINTS" id="PR00762">
    <property type="entry name" value="CLCHANNEL"/>
</dbReference>
<dbReference type="Pfam" id="PF00654">
    <property type="entry name" value="Voltage_CLC"/>
    <property type="match status" value="1"/>
</dbReference>
<dbReference type="Gene3D" id="1.10.3080.10">
    <property type="entry name" value="Clc chloride channel"/>
    <property type="match status" value="1"/>
</dbReference>
<dbReference type="InterPro" id="IPR014743">
    <property type="entry name" value="Cl-channel_core"/>
</dbReference>
<dbReference type="AlphaFoldDB" id="A0A395JI23"/>
<organism evidence="11 12">
    <name type="scientific">Arenicella xantha</name>
    <dbReference type="NCBI Taxonomy" id="644221"/>
    <lineage>
        <taxon>Bacteria</taxon>
        <taxon>Pseudomonadati</taxon>
        <taxon>Pseudomonadota</taxon>
        <taxon>Gammaproteobacteria</taxon>
        <taxon>Arenicellales</taxon>
        <taxon>Arenicellaceae</taxon>
        <taxon>Arenicella</taxon>
    </lineage>
</organism>
<keyword evidence="4 10" id="KW-1133">Transmembrane helix</keyword>
<dbReference type="FunCoup" id="A0A395JI23">
    <property type="interactions" value="72"/>
</dbReference>
<dbReference type="SUPFAM" id="SSF81340">
    <property type="entry name" value="Clc chloride channel"/>
    <property type="match status" value="1"/>
</dbReference>
<evidence type="ECO:0000256" key="7">
    <source>
        <dbReference type="ARBA" id="ARBA00023173"/>
    </source>
</evidence>
<dbReference type="InterPro" id="IPR001807">
    <property type="entry name" value="ClC"/>
</dbReference>
<keyword evidence="8" id="KW-0868">Chloride</keyword>
<dbReference type="RefSeq" id="WP_113955184.1">
    <property type="nucleotide sequence ID" value="NZ_QNRT01000004.1"/>
</dbReference>
<dbReference type="GO" id="GO:0005254">
    <property type="term" value="F:chloride channel activity"/>
    <property type="evidence" value="ECO:0007669"/>
    <property type="project" value="UniProtKB-KW"/>
</dbReference>
<dbReference type="InterPro" id="IPR050368">
    <property type="entry name" value="ClC-type_chloride_channel"/>
</dbReference>
<dbReference type="PANTHER" id="PTHR43427:SF6">
    <property type="entry name" value="CHLORIDE CHANNEL PROTEIN CLC-E"/>
    <property type="match status" value="1"/>
</dbReference>
<feature type="transmembrane region" description="Helical" evidence="10">
    <location>
        <begin position="178"/>
        <end position="201"/>
    </location>
</feature>
<proteinExistence type="predicted"/>
<keyword evidence="12" id="KW-1185">Reference proteome</keyword>
<feature type="transmembrane region" description="Helical" evidence="10">
    <location>
        <begin position="80"/>
        <end position="100"/>
    </location>
</feature>
<evidence type="ECO:0000313" key="11">
    <source>
        <dbReference type="EMBL" id="RBP49323.1"/>
    </source>
</evidence>
<name>A0A395JI23_9GAMM</name>
<feature type="transmembrane region" description="Helical" evidence="10">
    <location>
        <begin position="412"/>
        <end position="433"/>
    </location>
</feature>
<evidence type="ECO:0000256" key="3">
    <source>
        <dbReference type="ARBA" id="ARBA00022692"/>
    </source>
</evidence>
<evidence type="ECO:0000256" key="10">
    <source>
        <dbReference type="SAM" id="Phobius"/>
    </source>
</evidence>
<dbReference type="EMBL" id="QNRT01000004">
    <property type="protein sequence ID" value="RBP49323.1"/>
    <property type="molecule type" value="Genomic_DNA"/>
</dbReference>
<keyword evidence="7" id="KW-0869">Chloride channel</keyword>
<dbReference type="InParanoid" id="A0A395JI23"/>
<evidence type="ECO:0000313" key="12">
    <source>
        <dbReference type="Proteomes" id="UP000253083"/>
    </source>
</evidence>
<reference evidence="11 12" key="1">
    <citation type="submission" date="2018-06" db="EMBL/GenBank/DDBJ databases">
        <title>Genomic Encyclopedia of Type Strains, Phase IV (KMG-IV): sequencing the most valuable type-strain genomes for metagenomic binning, comparative biology and taxonomic classification.</title>
        <authorList>
            <person name="Goeker M."/>
        </authorList>
    </citation>
    <scope>NUCLEOTIDE SEQUENCE [LARGE SCALE GENOMIC DNA]</scope>
    <source>
        <strain evidence="11 12">DSM 24032</strain>
    </source>
</reference>
<dbReference type="GO" id="GO:0034707">
    <property type="term" value="C:chloride channel complex"/>
    <property type="evidence" value="ECO:0007669"/>
    <property type="project" value="UniProtKB-KW"/>
</dbReference>
<dbReference type="Proteomes" id="UP000253083">
    <property type="component" value="Unassembled WGS sequence"/>
</dbReference>
<comment type="subcellular location">
    <subcellularLocation>
        <location evidence="1">Membrane</location>
        <topology evidence="1">Multi-pass membrane protein</topology>
    </subcellularLocation>
</comment>